<accession>A0A9P6N814</accession>
<dbReference type="OrthoDB" id="410307at2759"/>
<dbReference type="PANTHER" id="PTHR46156">
    <property type="entry name" value="CCCH ZINGC FINGER"/>
    <property type="match status" value="1"/>
</dbReference>
<evidence type="ECO:0000256" key="3">
    <source>
        <dbReference type="ARBA" id="ARBA00022833"/>
    </source>
</evidence>
<dbReference type="InterPro" id="IPR036855">
    <property type="entry name" value="Znf_CCCH_sf"/>
</dbReference>
<feature type="zinc finger region" description="C3H1-type" evidence="4">
    <location>
        <begin position="397"/>
        <end position="420"/>
    </location>
</feature>
<evidence type="ECO:0000313" key="7">
    <source>
        <dbReference type="EMBL" id="KAG0141585.1"/>
    </source>
</evidence>
<dbReference type="Proteomes" id="UP000886653">
    <property type="component" value="Unassembled WGS sequence"/>
</dbReference>
<feature type="zinc finger region" description="C3H1-type" evidence="4">
    <location>
        <begin position="365"/>
        <end position="393"/>
    </location>
</feature>
<dbReference type="SMART" id="SM00356">
    <property type="entry name" value="ZnF_C3H1"/>
    <property type="match status" value="3"/>
</dbReference>
<sequence length="715" mass="78157">MSAEQAVIRAEMDRLQGTINQRKKTITEVQNTSIINRPTQSQITRQLSSTSVWATAPPNARVHDIASRARPAPALAQSPRLSFPLVTKTSWKLARSSNVSHSLSARGTGSKKLVLNKPAIMSAKSAHTLPPIDHTPLILNSFAAPSCPSSLPTPQTTPYINSSNLQQVDHPSPPKLPSLSPARTCFQPSQAVVAETKSTFKKMTLSASSKPFVPGASKSSVSTPAQSIMNAPSNEVFIGGILFARDPGGKKLVRSTNNAVLPQKGSVQVPLVSAQAESSSTPLKASVAGTTYVRTKSGNLIALSALKKHQAQKLQDIKKARLMALTGGLRTKYTAQGAARTLTWNPRIGRGRGSMSMKISRPPSLKKNEQCRFFAKTGACRKGLTCVYQHEPSNVAICPRFLRRTCPNPTSACPLSHKPNPHNMEHCSHFPRCNKPNCPYPHVTIHTSNVCKDFAELGWCVKGAECSDRHVRECPEFTEKGTCSNANCRLPHVINRGKKADGQHDESESDQEHPHSAGVLFFTDVKGKRKADSHDDGDELDHRMPLRAGPRSSKEDECDPILTTSNRTGFNKRVRYDQVANNEDFVTFGSSDENADGSQHASGESDGNLEPDDEVASSVDSDELHSVIMDEALDVEFEPSAIAQLDNAVVYAPTSPRMPISKIRRRSDLEEGEEVEEGEIFEDEKEEEDVDCESSEDDDERIARQLLGHRRPYKS</sequence>
<dbReference type="InterPro" id="IPR000571">
    <property type="entry name" value="Znf_CCCH"/>
</dbReference>
<organism evidence="7 8">
    <name type="scientific">Cronartium quercuum f. sp. fusiforme G11</name>
    <dbReference type="NCBI Taxonomy" id="708437"/>
    <lineage>
        <taxon>Eukaryota</taxon>
        <taxon>Fungi</taxon>
        <taxon>Dikarya</taxon>
        <taxon>Basidiomycota</taxon>
        <taxon>Pucciniomycotina</taxon>
        <taxon>Pucciniomycetes</taxon>
        <taxon>Pucciniales</taxon>
        <taxon>Coleosporiaceae</taxon>
        <taxon>Cronartium</taxon>
    </lineage>
</organism>
<feature type="domain" description="C3H1-type" evidence="6">
    <location>
        <begin position="450"/>
        <end position="473"/>
    </location>
</feature>
<feature type="region of interest" description="Disordered" evidence="5">
    <location>
        <begin position="498"/>
        <end position="565"/>
    </location>
</feature>
<feature type="compositionally biased region" description="Acidic residues" evidence="5">
    <location>
        <begin position="670"/>
        <end position="700"/>
    </location>
</feature>
<dbReference type="GO" id="GO:0008270">
    <property type="term" value="F:zinc ion binding"/>
    <property type="evidence" value="ECO:0007669"/>
    <property type="project" value="UniProtKB-KW"/>
</dbReference>
<proteinExistence type="predicted"/>
<comment type="caution">
    <text evidence="7">The sequence shown here is derived from an EMBL/GenBank/DDBJ whole genome shotgun (WGS) entry which is preliminary data.</text>
</comment>
<evidence type="ECO:0000256" key="2">
    <source>
        <dbReference type="ARBA" id="ARBA00022771"/>
    </source>
</evidence>
<dbReference type="SUPFAM" id="SSF90229">
    <property type="entry name" value="CCCH zinc finger"/>
    <property type="match status" value="2"/>
</dbReference>
<dbReference type="PANTHER" id="PTHR46156:SF1">
    <property type="entry name" value="ZINC FINGER CCCH DOMAIN-CONTAINING PROTEIN 3"/>
    <property type="match status" value="1"/>
</dbReference>
<feature type="compositionally biased region" description="Basic and acidic residues" evidence="5">
    <location>
        <begin position="498"/>
        <end position="515"/>
    </location>
</feature>
<keyword evidence="8" id="KW-1185">Reference proteome</keyword>
<dbReference type="GO" id="GO:0005634">
    <property type="term" value="C:nucleus"/>
    <property type="evidence" value="ECO:0007669"/>
    <property type="project" value="TreeGrafter"/>
</dbReference>
<feature type="domain" description="C3H1-type" evidence="6">
    <location>
        <begin position="365"/>
        <end position="393"/>
    </location>
</feature>
<dbReference type="EMBL" id="MU167380">
    <property type="protein sequence ID" value="KAG0141585.1"/>
    <property type="molecule type" value="Genomic_DNA"/>
</dbReference>
<feature type="region of interest" description="Disordered" evidence="5">
    <location>
        <begin position="662"/>
        <end position="700"/>
    </location>
</feature>
<evidence type="ECO:0000256" key="1">
    <source>
        <dbReference type="ARBA" id="ARBA00022723"/>
    </source>
</evidence>
<feature type="compositionally biased region" description="Basic and acidic residues" evidence="5">
    <location>
        <begin position="530"/>
        <end position="544"/>
    </location>
</feature>
<reference evidence="7" key="1">
    <citation type="submission" date="2013-11" db="EMBL/GenBank/DDBJ databases">
        <title>Genome sequence of the fusiform rust pathogen reveals effectors for host alternation and coevolution with pine.</title>
        <authorList>
            <consortium name="DOE Joint Genome Institute"/>
            <person name="Smith K."/>
            <person name="Pendleton A."/>
            <person name="Kubisiak T."/>
            <person name="Anderson C."/>
            <person name="Salamov A."/>
            <person name="Aerts A."/>
            <person name="Riley R."/>
            <person name="Clum A."/>
            <person name="Lindquist E."/>
            <person name="Ence D."/>
            <person name="Campbell M."/>
            <person name="Kronenberg Z."/>
            <person name="Feau N."/>
            <person name="Dhillon B."/>
            <person name="Hamelin R."/>
            <person name="Burleigh J."/>
            <person name="Smith J."/>
            <person name="Yandell M."/>
            <person name="Nelson C."/>
            <person name="Grigoriev I."/>
            <person name="Davis J."/>
        </authorList>
    </citation>
    <scope>NUCLEOTIDE SEQUENCE</scope>
    <source>
        <strain evidence="7">G11</strain>
    </source>
</reference>
<keyword evidence="1 4" id="KW-0479">Metal-binding</keyword>
<gene>
    <name evidence="7" type="ORF">CROQUDRAFT_663636</name>
</gene>
<keyword evidence="2 4" id="KW-0863">Zinc-finger</keyword>
<name>A0A9P6N814_9BASI</name>
<protein>
    <recommendedName>
        <fullName evidence="6">C3H1-type domain-containing protein</fullName>
    </recommendedName>
</protein>
<dbReference type="Gene3D" id="4.10.1000.10">
    <property type="entry name" value="Zinc finger, CCCH-type"/>
    <property type="match status" value="2"/>
</dbReference>
<evidence type="ECO:0000313" key="8">
    <source>
        <dbReference type="Proteomes" id="UP000886653"/>
    </source>
</evidence>
<dbReference type="PROSITE" id="PS50103">
    <property type="entry name" value="ZF_C3H1"/>
    <property type="match status" value="3"/>
</dbReference>
<evidence type="ECO:0000256" key="5">
    <source>
        <dbReference type="SAM" id="MobiDB-lite"/>
    </source>
</evidence>
<dbReference type="AlphaFoldDB" id="A0A9P6N814"/>
<keyword evidence="3 4" id="KW-0862">Zinc</keyword>
<dbReference type="Pfam" id="PF00642">
    <property type="entry name" value="zf-CCCH"/>
    <property type="match status" value="1"/>
</dbReference>
<feature type="domain" description="C3H1-type" evidence="6">
    <location>
        <begin position="397"/>
        <end position="420"/>
    </location>
</feature>
<evidence type="ECO:0000256" key="4">
    <source>
        <dbReference type="PROSITE-ProRule" id="PRU00723"/>
    </source>
</evidence>
<feature type="zinc finger region" description="C3H1-type" evidence="4">
    <location>
        <begin position="450"/>
        <end position="473"/>
    </location>
</feature>
<feature type="compositionally biased region" description="Polar residues" evidence="5">
    <location>
        <begin position="588"/>
        <end position="602"/>
    </location>
</feature>
<evidence type="ECO:0000259" key="6">
    <source>
        <dbReference type="PROSITE" id="PS50103"/>
    </source>
</evidence>
<feature type="region of interest" description="Disordered" evidence="5">
    <location>
        <begin position="587"/>
        <end position="620"/>
    </location>
</feature>